<protein>
    <submittedName>
        <fullName evidence="1">Uncharacterized protein</fullName>
    </submittedName>
</protein>
<proteinExistence type="predicted"/>
<reference evidence="1 2" key="1">
    <citation type="journal article" date="2012" name="J. Bacteriol.">
        <title>Genome Sequence of Blastococcus saxobsidens DD2, a Stone-Inhabiting Bacterium.</title>
        <authorList>
            <person name="Chouaia B."/>
            <person name="Crotti E."/>
            <person name="Brusetti L."/>
            <person name="Daffonchio D."/>
            <person name="Essoussi I."/>
            <person name="Nouioui I."/>
            <person name="Sbissi I."/>
            <person name="Ghodhbane-Gtari F."/>
            <person name="Gtari M."/>
            <person name="Vacherie B."/>
            <person name="Barbe V."/>
            <person name="Medigue C."/>
            <person name="Gury J."/>
            <person name="Pujic P."/>
            <person name="Normand P."/>
        </authorList>
    </citation>
    <scope>NUCLEOTIDE SEQUENCE [LARGE SCALE GENOMIC DNA]</scope>
    <source>
        <strain evidence="1 2">DD2</strain>
    </source>
</reference>
<dbReference type="HOGENOM" id="CLU_2714315_0_0_11"/>
<accession>H6RNX2</accession>
<gene>
    <name evidence="1" type="ordered locus">BLASA_0472</name>
</gene>
<evidence type="ECO:0000313" key="2">
    <source>
        <dbReference type="Proteomes" id="UP000007517"/>
    </source>
</evidence>
<dbReference type="AlphaFoldDB" id="H6RNX2"/>
<reference evidence="2" key="2">
    <citation type="submission" date="2012-02" db="EMBL/GenBank/DDBJ databases">
        <title>Complete genome sequence of Blastococcus saxobsidens strain DD2.</title>
        <authorList>
            <person name="Genoscope."/>
        </authorList>
    </citation>
    <scope>NUCLEOTIDE SEQUENCE [LARGE SCALE GENOMIC DNA]</scope>
    <source>
        <strain evidence="2">DD2</strain>
    </source>
</reference>
<keyword evidence="2" id="KW-1185">Reference proteome</keyword>
<organism evidence="1 2">
    <name type="scientific">Blastococcus saxobsidens (strain DD2)</name>
    <dbReference type="NCBI Taxonomy" id="1146883"/>
    <lineage>
        <taxon>Bacteria</taxon>
        <taxon>Bacillati</taxon>
        <taxon>Actinomycetota</taxon>
        <taxon>Actinomycetes</taxon>
        <taxon>Geodermatophilales</taxon>
        <taxon>Geodermatophilaceae</taxon>
        <taxon>Blastococcus</taxon>
    </lineage>
</organism>
<sequence length="72" mass="7891">MRAVLQSAPLRGGAVVATQTCLAVINTPCSLCWERAYTPLTHRMETGCRGSANRGRRMPTCTNCWVPIVVRT</sequence>
<dbReference type="EMBL" id="FO117623">
    <property type="protein sequence ID" value="CCG01434.1"/>
    <property type="molecule type" value="Genomic_DNA"/>
</dbReference>
<dbReference type="Proteomes" id="UP000007517">
    <property type="component" value="Chromosome"/>
</dbReference>
<dbReference type="STRING" id="1146883.BLASA_0472"/>
<dbReference type="KEGG" id="bsd:BLASA_0472"/>
<name>H6RNX2_BLASD</name>
<evidence type="ECO:0000313" key="1">
    <source>
        <dbReference type="EMBL" id="CCG01434.1"/>
    </source>
</evidence>